<proteinExistence type="predicted"/>
<dbReference type="InterPro" id="IPR041413">
    <property type="entry name" value="MLTR_LBD"/>
</dbReference>
<organism evidence="2 3">
    <name type="scientific">Kribbella yunnanensis</name>
    <dbReference type="NCBI Taxonomy" id="190194"/>
    <lineage>
        <taxon>Bacteria</taxon>
        <taxon>Bacillati</taxon>
        <taxon>Actinomycetota</taxon>
        <taxon>Actinomycetes</taxon>
        <taxon>Propionibacteriales</taxon>
        <taxon>Kribbellaceae</taxon>
        <taxon>Kribbella</taxon>
    </lineage>
</organism>
<dbReference type="CDD" id="cd00093">
    <property type="entry name" value="HTH_XRE"/>
    <property type="match status" value="1"/>
</dbReference>
<dbReference type="Gene3D" id="1.10.260.40">
    <property type="entry name" value="lambda repressor-like DNA-binding domains"/>
    <property type="match status" value="1"/>
</dbReference>
<name>A0ABP4U0S7_9ACTN</name>
<dbReference type="EMBL" id="BAAANF010000017">
    <property type="protein sequence ID" value="GAA1696965.1"/>
    <property type="molecule type" value="Genomic_DNA"/>
</dbReference>
<dbReference type="Proteomes" id="UP001500280">
    <property type="component" value="Unassembled WGS sequence"/>
</dbReference>
<accession>A0ABP4U0S7</accession>
<dbReference type="PROSITE" id="PS50943">
    <property type="entry name" value="HTH_CROC1"/>
    <property type="match status" value="1"/>
</dbReference>
<protein>
    <submittedName>
        <fullName evidence="2">Helix-turn-helix transcriptional regulator</fullName>
    </submittedName>
</protein>
<gene>
    <name evidence="2" type="ORF">GCM10009745_48920</name>
</gene>
<evidence type="ECO:0000313" key="3">
    <source>
        <dbReference type="Proteomes" id="UP001500280"/>
    </source>
</evidence>
<dbReference type="InterPro" id="IPR001387">
    <property type="entry name" value="Cro/C1-type_HTH"/>
</dbReference>
<dbReference type="PANTHER" id="PTHR35010">
    <property type="entry name" value="BLL4672 PROTEIN-RELATED"/>
    <property type="match status" value="1"/>
</dbReference>
<evidence type="ECO:0000313" key="2">
    <source>
        <dbReference type="EMBL" id="GAA1696965.1"/>
    </source>
</evidence>
<sequence>MAFGHTRLGPLGRQTGEVDFSQALKTTRRARRISQLELALRAGTTQRHVSFLESGRSTPGRALVVRLAEAMELPLRDRNDLLHLAGFAPVYPQTAIGDAALRPVCSALDHILTGHLPYPAIVVDANHDLLLANEAFSLFTDGVAGKLLEPPINVLRLSLHPDGVAPRIVNLSSWAQHILDRLPPGDFRDELAAYVPYVEPGPEHVGFAAPLQLRTPRGDLHLTTTITTFATALDVTVAELKLEAFLPADEATAALLTS</sequence>
<comment type="caution">
    <text evidence="2">The sequence shown here is derived from an EMBL/GenBank/DDBJ whole genome shotgun (WGS) entry which is preliminary data.</text>
</comment>
<dbReference type="SUPFAM" id="SSF47413">
    <property type="entry name" value="lambda repressor-like DNA-binding domains"/>
    <property type="match status" value="1"/>
</dbReference>
<dbReference type="SMART" id="SM00530">
    <property type="entry name" value="HTH_XRE"/>
    <property type="match status" value="1"/>
</dbReference>
<dbReference type="Pfam" id="PF01381">
    <property type="entry name" value="HTH_3"/>
    <property type="match status" value="1"/>
</dbReference>
<feature type="domain" description="HTH cro/C1-type" evidence="1">
    <location>
        <begin position="24"/>
        <end position="78"/>
    </location>
</feature>
<dbReference type="PANTHER" id="PTHR35010:SF4">
    <property type="entry name" value="BLL5781 PROTEIN"/>
    <property type="match status" value="1"/>
</dbReference>
<reference evidence="3" key="1">
    <citation type="journal article" date="2019" name="Int. J. Syst. Evol. Microbiol.">
        <title>The Global Catalogue of Microorganisms (GCM) 10K type strain sequencing project: providing services to taxonomists for standard genome sequencing and annotation.</title>
        <authorList>
            <consortium name="The Broad Institute Genomics Platform"/>
            <consortium name="The Broad Institute Genome Sequencing Center for Infectious Disease"/>
            <person name="Wu L."/>
            <person name="Ma J."/>
        </authorList>
    </citation>
    <scope>NUCLEOTIDE SEQUENCE [LARGE SCALE GENOMIC DNA]</scope>
    <source>
        <strain evidence="3">JCM 14307</strain>
    </source>
</reference>
<keyword evidence="3" id="KW-1185">Reference proteome</keyword>
<dbReference type="InterPro" id="IPR010982">
    <property type="entry name" value="Lambda_DNA-bd_dom_sf"/>
</dbReference>
<evidence type="ECO:0000259" key="1">
    <source>
        <dbReference type="PROSITE" id="PS50943"/>
    </source>
</evidence>
<dbReference type="Pfam" id="PF17765">
    <property type="entry name" value="MLTR_LBD"/>
    <property type="match status" value="1"/>
</dbReference>